<protein>
    <submittedName>
        <fullName evidence="1">Metallothionein</fullName>
    </submittedName>
</protein>
<accession>Q8TGW6</accession>
<proteinExistence type="predicted"/>
<organism evidence="1">
    <name type="scientific">Arthroderma otae</name>
    <name type="common">Microsporum canis</name>
    <dbReference type="NCBI Taxonomy" id="63405"/>
    <lineage>
        <taxon>Eukaryota</taxon>
        <taxon>Fungi</taxon>
        <taxon>Dikarya</taxon>
        <taxon>Ascomycota</taxon>
        <taxon>Pezizomycotina</taxon>
        <taxon>Eurotiomycetes</taxon>
        <taxon>Eurotiomycetidae</taxon>
        <taxon>Onygenales</taxon>
        <taxon>Arthrodermataceae</taxon>
        <taxon>Microsporum</taxon>
    </lineage>
</organism>
<reference evidence="1" key="1">
    <citation type="journal article" date="2002" name="Biochem. Biophys. Res. Commun.">
        <title>Fluconazole downregulates metallothionein expression and increases copper cytotoxicity in Microsporum canis.</title>
        <authorList>
            <person name="Uthman A."/>
            <person name="Rezaie S."/>
            <person name="Dockal M."/>
            <person name="Ban J."/>
            <person name="Soltz-Szots J."/>
            <person name="Tschachler E."/>
        </authorList>
    </citation>
    <scope>NUCLEOTIDE SEQUENCE</scope>
</reference>
<name>Q8TGW6_ARTOT</name>
<sequence length="23" mass="2257">MADCGCSCGSACTCPAGKCECKK</sequence>
<dbReference type="AlphaFoldDB" id="Q8TGW6"/>
<dbReference type="EMBL" id="AF408429">
    <property type="protein sequence ID" value="AAL76232.1"/>
    <property type="molecule type" value="Genomic_DNA"/>
</dbReference>
<evidence type="ECO:0000313" key="1">
    <source>
        <dbReference type="EMBL" id="AAL76232.1"/>
    </source>
</evidence>